<dbReference type="OrthoDB" id="9767361at2"/>
<dbReference type="SUPFAM" id="SSF81340">
    <property type="entry name" value="Clc chloride channel"/>
    <property type="match status" value="1"/>
</dbReference>
<comment type="subcellular location">
    <subcellularLocation>
        <location evidence="1">Membrane</location>
        <topology evidence="1">Multi-pass membrane protein</topology>
    </subcellularLocation>
</comment>
<feature type="domain" description="CBS" evidence="12">
    <location>
        <begin position="521"/>
        <end position="580"/>
    </location>
</feature>
<dbReference type="PANTHER" id="PTHR43427">
    <property type="entry name" value="CHLORIDE CHANNEL PROTEIN CLC-E"/>
    <property type="match status" value="1"/>
</dbReference>
<evidence type="ECO:0000256" key="11">
    <source>
        <dbReference type="SAM" id="Phobius"/>
    </source>
</evidence>
<feature type="transmembrane region" description="Helical" evidence="11">
    <location>
        <begin position="20"/>
        <end position="45"/>
    </location>
</feature>
<organism evidence="14 15">
    <name type="scientific">Oligella ureolytica</name>
    <dbReference type="NCBI Taxonomy" id="90244"/>
    <lineage>
        <taxon>Bacteria</taxon>
        <taxon>Pseudomonadati</taxon>
        <taxon>Pseudomonadota</taxon>
        <taxon>Betaproteobacteria</taxon>
        <taxon>Burkholderiales</taxon>
        <taxon>Alcaligenaceae</taxon>
        <taxon>Oligella</taxon>
    </lineage>
</organism>
<dbReference type="InterPro" id="IPR014743">
    <property type="entry name" value="Cl-channel_core"/>
</dbReference>
<evidence type="ECO:0000256" key="9">
    <source>
        <dbReference type="ARBA" id="ARBA00023303"/>
    </source>
</evidence>
<dbReference type="InterPro" id="IPR050368">
    <property type="entry name" value="ClC-type_chloride_channel"/>
</dbReference>
<evidence type="ECO:0000313" key="13">
    <source>
        <dbReference type="EMBL" id="QPT40131.1"/>
    </source>
</evidence>
<dbReference type="InterPro" id="IPR000644">
    <property type="entry name" value="CBS_dom"/>
</dbReference>
<keyword evidence="10" id="KW-0129">CBS domain</keyword>
<evidence type="ECO:0000256" key="6">
    <source>
        <dbReference type="ARBA" id="ARBA00023136"/>
    </source>
</evidence>
<dbReference type="Pfam" id="PF00654">
    <property type="entry name" value="Voltage_CLC"/>
    <property type="match status" value="1"/>
</dbReference>
<proteinExistence type="predicted"/>
<keyword evidence="3 11" id="KW-0812">Transmembrane</keyword>
<evidence type="ECO:0000313" key="14">
    <source>
        <dbReference type="EMBL" id="SUA50234.1"/>
    </source>
</evidence>
<dbReference type="CDD" id="cd02205">
    <property type="entry name" value="CBS_pair_SF"/>
    <property type="match status" value="1"/>
</dbReference>
<evidence type="ECO:0000259" key="12">
    <source>
        <dbReference type="PROSITE" id="PS51371"/>
    </source>
</evidence>
<dbReference type="SUPFAM" id="SSF54631">
    <property type="entry name" value="CBS-domain pair"/>
    <property type="match status" value="1"/>
</dbReference>
<evidence type="ECO:0000256" key="1">
    <source>
        <dbReference type="ARBA" id="ARBA00004141"/>
    </source>
</evidence>
<feature type="domain" description="CBS" evidence="12">
    <location>
        <begin position="455"/>
        <end position="516"/>
    </location>
</feature>
<evidence type="ECO:0000313" key="15">
    <source>
        <dbReference type="Proteomes" id="UP000254603"/>
    </source>
</evidence>
<dbReference type="EMBL" id="CP065725">
    <property type="protein sequence ID" value="QPT40131.1"/>
    <property type="molecule type" value="Genomic_DNA"/>
</dbReference>
<dbReference type="Proteomes" id="UP000254603">
    <property type="component" value="Unassembled WGS sequence"/>
</dbReference>
<keyword evidence="8" id="KW-0868">Chloride</keyword>
<reference evidence="14 15" key="1">
    <citation type="submission" date="2018-06" db="EMBL/GenBank/DDBJ databases">
        <authorList>
            <consortium name="Pathogen Informatics"/>
            <person name="Doyle S."/>
        </authorList>
    </citation>
    <scope>NUCLEOTIDE SEQUENCE [LARGE SCALE GENOMIC DNA]</scope>
    <source>
        <strain evidence="14 15">NCTC11997</strain>
    </source>
</reference>
<dbReference type="CDD" id="cd00400">
    <property type="entry name" value="Voltage_gated_ClC"/>
    <property type="match status" value="1"/>
</dbReference>
<keyword evidence="9" id="KW-0407">Ion channel</keyword>
<keyword evidence="5" id="KW-0406">Ion transport</keyword>
<dbReference type="NCBIfam" id="NF002505">
    <property type="entry name" value="PRK01862.1"/>
    <property type="match status" value="1"/>
</dbReference>
<evidence type="ECO:0000313" key="16">
    <source>
        <dbReference type="Proteomes" id="UP000594903"/>
    </source>
</evidence>
<dbReference type="InterPro" id="IPR001807">
    <property type="entry name" value="ClC"/>
</dbReference>
<protein>
    <submittedName>
        <fullName evidence="13">ClcB-like voltage-gated chloride channel protein</fullName>
    </submittedName>
    <submittedName>
        <fullName evidence="14">Voltage-gated ClC-type chloride channel ClcB</fullName>
    </submittedName>
</protein>
<feature type="transmembrane region" description="Helical" evidence="11">
    <location>
        <begin position="313"/>
        <end position="333"/>
    </location>
</feature>
<evidence type="ECO:0000256" key="5">
    <source>
        <dbReference type="ARBA" id="ARBA00023065"/>
    </source>
</evidence>
<accession>A0A378X9E0</accession>
<evidence type="ECO:0000256" key="10">
    <source>
        <dbReference type="PROSITE-ProRule" id="PRU00703"/>
    </source>
</evidence>
<evidence type="ECO:0000256" key="8">
    <source>
        <dbReference type="ARBA" id="ARBA00023214"/>
    </source>
</evidence>
<dbReference type="AlphaFoldDB" id="A0A378X9E0"/>
<evidence type="ECO:0000256" key="4">
    <source>
        <dbReference type="ARBA" id="ARBA00022989"/>
    </source>
</evidence>
<gene>
    <name evidence="14" type="primary">clcB</name>
    <name evidence="13" type="ORF">I6G29_00345</name>
    <name evidence="14" type="ORF">NCTC11997_00105</name>
</gene>
<dbReference type="GO" id="GO:0005254">
    <property type="term" value="F:chloride channel activity"/>
    <property type="evidence" value="ECO:0007669"/>
    <property type="project" value="UniProtKB-KW"/>
</dbReference>
<dbReference type="PANTHER" id="PTHR43427:SF6">
    <property type="entry name" value="CHLORIDE CHANNEL PROTEIN CLC-E"/>
    <property type="match status" value="1"/>
</dbReference>
<keyword evidence="4 11" id="KW-1133">Transmembrane helix</keyword>
<feature type="transmembrane region" description="Helical" evidence="11">
    <location>
        <begin position="239"/>
        <end position="258"/>
    </location>
</feature>
<dbReference type="PROSITE" id="PS51371">
    <property type="entry name" value="CBS"/>
    <property type="match status" value="2"/>
</dbReference>
<keyword evidence="7" id="KW-0869">Chloride channel</keyword>
<feature type="transmembrane region" description="Helical" evidence="11">
    <location>
        <begin position="202"/>
        <end position="227"/>
    </location>
</feature>
<dbReference type="SMART" id="SM00116">
    <property type="entry name" value="CBS"/>
    <property type="match status" value="2"/>
</dbReference>
<dbReference type="STRING" id="1122619.GCA_000373745_01469"/>
<dbReference type="RefSeq" id="WP_018574656.1">
    <property type="nucleotide sequence ID" value="NZ_CP065725.1"/>
</dbReference>
<dbReference type="Proteomes" id="UP000594903">
    <property type="component" value="Chromosome"/>
</dbReference>
<feature type="transmembrane region" description="Helical" evidence="11">
    <location>
        <begin position="404"/>
        <end position="421"/>
    </location>
</feature>
<dbReference type="PRINTS" id="PR00762">
    <property type="entry name" value="CLCHANNEL"/>
</dbReference>
<evidence type="ECO:0000256" key="2">
    <source>
        <dbReference type="ARBA" id="ARBA00022448"/>
    </source>
</evidence>
<keyword evidence="2" id="KW-0813">Transport</keyword>
<sequence>MPIKRRINYLRKRFARRSLFHSQAVILLWAVLMGVVGALATLIFFQSVRWLQMLTMGEAGTIDSVVSNYSTWQTIVYPCLAGLVGGLLLSWSASIKTDTNSDYMEAVALGDGRLSIKQGVLRILSSLTVITSGFSIGREGPMIHMGSMLSSAIGRFFFMNARQLRLVVACGAAGAVSAAYHTPIAGALFVAEIVVGSMSMAIVGPLLVAAMSAHLTTRFFGSHFLLYEIDIEISLTTELIICAIIIGVFAGVLSPLFLRTLDWCKKALKLTPLPLAARMAIAGAFVGIFLLYDPRLAGNGDSIVSTFIHGVDWTWQFLAIFLLLKVAVTLISVGSGAVGGVITPIMFIGAAVALLILKTALLIFPVLVPYSPVFVILGMGAFLSAASSAPLMAIIMMIEMSYNQSIVVPVVLACVIASFLARQINGLVMFNVTTNREEDIRLRHRLGNVRIEQLVNKNPENTILSDKLVGEAIDMFTELSVRYLYVINDDNEFMGVLAHRDITRGLLGAVKPDEPIPAHLISRTYLEPLRLGMTLDEVQDEFVTYNGERLPVLDFSDPPHLLGVVYKSDVLRRYSEIKKSIDKTSEVKMNPFIRN</sequence>
<evidence type="ECO:0000256" key="3">
    <source>
        <dbReference type="ARBA" id="ARBA00022692"/>
    </source>
</evidence>
<dbReference type="Gene3D" id="3.10.580.10">
    <property type="entry name" value="CBS-domain"/>
    <property type="match status" value="1"/>
</dbReference>
<reference evidence="13 16" key="2">
    <citation type="submission" date="2020-12" db="EMBL/GenBank/DDBJ databases">
        <title>FDA dAtabase for Regulatory Grade micrObial Sequences (FDA-ARGOS): Supporting development and validation of Infectious Disease Dx tests.</title>
        <authorList>
            <person name="Sproer C."/>
            <person name="Gronow S."/>
            <person name="Severitt S."/>
            <person name="Schroder I."/>
            <person name="Tallon L."/>
            <person name="Sadzewicz L."/>
            <person name="Zhao X."/>
            <person name="Boylan J."/>
            <person name="Ott S."/>
            <person name="Bowen H."/>
            <person name="Vavikolanu K."/>
            <person name="Mehta A."/>
            <person name="Aluvathingal J."/>
            <person name="Nadendla S."/>
            <person name="Lowell S."/>
            <person name="Myers T."/>
            <person name="Yan Y."/>
            <person name="Sichtig H."/>
        </authorList>
    </citation>
    <scope>NUCLEOTIDE SEQUENCE [LARGE SCALE GENOMIC DNA]</scope>
    <source>
        <strain evidence="13 16">FDAARGOS_872</strain>
    </source>
</reference>
<keyword evidence="16" id="KW-1185">Reference proteome</keyword>
<dbReference type="Pfam" id="PF00571">
    <property type="entry name" value="CBS"/>
    <property type="match status" value="1"/>
</dbReference>
<name>A0A378X9E0_9BURK</name>
<dbReference type="InterPro" id="IPR046342">
    <property type="entry name" value="CBS_dom_sf"/>
</dbReference>
<dbReference type="Gene3D" id="1.10.3080.10">
    <property type="entry name" value="Clc chloride channel"/>
    <property type="match status" value="1"/>
</dbReference>
<feature type="transmembrane region" description="Helical" evidence="11">
    <location>
        <begin position="374"/>
        <end position="398"/>
    </location>
</feature>
<dbReference type="GO" id="GO:0005886">
    <property type="term" value="C:plasma membrane"/>
    <property type="evidence" value="ECO:0007669"/>
    <property type="project" value="TreeGrafter"/>
</dbReference>
<feature type="transmembrane region" description="Helical" evidence="11">
    <location>
        <begin position="345"/>
        <end position="367"/>
    </location>
</feature>
<evidence type="ECO:0000256" key="7">
    <source>
        <dbReference type="ARBA" id="ARBA00023173"/>
    </source>
</evidence>
<feature type="transmembrane region" description="Helical" evidence="11">
    <location>
        <begin position="270"/>
        <end position="292"/>
    </location>
</feature>
<keyword evidence="6 11" id="KW-0472">Membrane</keyword>
<feature type="transmembrane region" description="Helical" evidence="11">
    <location>
        <begin position="75"/>
        <end position="95"/>
    </location>
</feature>
<dbReference type="EMBL" id="UGSB01000001">
    <property type="protein sequence ID" value="SUA50234.1"/>
    <property type="molecule type" value="Genomic_DNA"/>
</dbReference>
<dbReference type="GO" id="GO:0034707">
    <property type="term" value="C:chloride channel complex"/>
    <property type="evidence" value="ECO:0007669"/>
    <property type="project" value="UniProtKB-KW"/>
</dbReference>